<protein>
    <submittedName>
        <fullName evidence="2">BN860_16358g1_1</fullName>
    </submittedName>
</protein>
<dbReference type="AlphaFoldDB" id="A0A8J2T4Q7"/>
<sequence>MVKIIYGHSADHFKQLKVAGDFTSWGIKPMKKNAEFWEYTFQKGSLAQDAKVIHFKFIDDNGVWFTDDDYAKETDSNNNENNVRILTREELEELGEVVPSKEQSYDMGDEGPVRPAPTPRIDDGGATPAEHESEGKSRNASQELGESTVIVNHSDAQEAENRPGTSGTVYSQAPEATQYKTVLARVIAFFSNLFRSWFSHRSN</sequence>
<dbReference type="SUPFAM" id="SSF81296">
    <property type="entry name" value="E set domains"/>
    <property type="match status" value="1"/>
</dbReference>
<gene>
    <name evidence="2" type="ORF">BN860_16358g</name>
</gene>
<keyword evidence="3" id="KW-1185">Reference proteome</keyword>
<name>A0A8J2T4Q7_ZYGB2</name>
<proteinExistence type="predicted"/>
<dbReference type="CDD" id="cd02859">
    <property type="entry name" value="E_set_AMPKbeta_like_N"/>
    <property type="match status" value="1"/>
</dbReference>
<evidence type="ECO:0000313" key="3">
    <source>
        <dbReference type="Proteomes" id="UP000019375"/>
    </source>
</evidence>
<dbReference type="Gene3D" id="2.60.40.10">
    <property type="entry name" value="Immunoglobulins"/>
    <property type="match status" value="1"/>
</dbReference>
<dbReference type="InterPro" id="IPR014756">
    <property type="entry name" value="Ig_E-set"/>
</dbReference>
<reference evidence="3" key="1">
    <citation type="journal article" date="2013" name="Genome Announc.">
        <title>Genome sequence of the food spoilage yeast Zygosaccharomyces bailii CLIB 213(T).</title>
        <authorList>
            <person name="Galeote V."/>
            <person name="Bigey F."/>
            <person name="Devillers H."/>
            <person name="Neuveglise C."/>
            <person name="Dequin S."/>
        </authorList>
    </citation>
    <scope>NUCLEOTIDE SEQUENCE [LARGE SCALE GENOMIC DNA]</scope>
    <source>
        <strain evidence="3">CLIB 213 / ATCC 58445 / CBS 680 / CCRC 21525 / NBRC 1098 / NCYC 1416 / NRRL Y-2227</strain>
    </source>
</reference>
<dbReference type="InterPro" id="IPR013783">
    <property type="entry name" value="Ig-like_fold"/>
</dbReference>
<feature type="region of interest" description="Disordered" evidence="1">
    <location>
        <begin position="96"/>
        <end position="144"/>
    </location>
</feature>
<evidence type="ECO:0000256" key="1">
    <source>
        <dbReference type="SAM" id="MobiDB-lite"/>
    </source>
</evidence>
<dbReference type="OrthoDB" id="5873279at2759"/>
<organism evidence="2 3">
    <name type="scientific">Zygosaccharomyces bailii (strain CLIB 213 / ATCC 58445 / CBS 680 / BCRC 21525 / NBRC 1098 / NCYC 1416 / NRRL Y-2227)</name>
    <dbReference type="NCBI Taxonomy" id="1333698"/>
    <lineage>
        <taxon>Eukaryota</taxon>
        <taxon>Fungi</taxon>
        <taxon>Dikarya</taxon>
        <taxon>Ascomycota</taxon>
        <taxon>Saccharomycotina</taxon>
        <taxon>Saccharomycetes</taxon>
        <taxon>Saccharomycetales</taxon>
        <taxon>Saccharomycetaceae</taxon>
        <taxon>Zygosaccharomyces</taxon>
    </lineage>
</organism>
<dbReference type="EMBL" id="HG316454">
    <property type="protein sequence ID" value="CDF87870.1"/>
    <property type="molecule type" value="Genomic_DNA"/>
</dbReference>
<evidence type="ECO:0000313" key="2">
    <source>
        <dbReference type="EMBL" id="CDF87870.1"/>
    </source>
</evidence>
<dbReference type="Proteomes" id="UP000019375">
    <property type="component" value="Unassembled WGS sequence"/>
</dbReference>
<accession>A0A8J2T4Q7</accession>